<evidence type="ECO:0000259" key="2">
    <source>
        <dbReference type="Pfam" id="PF26640"/>
    </source>
</evidence>
<keyword evidence="4" id="KW-1185">Reference proteome</keyword>
<dbReference type="Pfam" id="PF26640">
    <property type="entry name" value="DUF8212"/>
    <property type="match status" value="1"/>
</dbReference>
<evidence type="ECO:0000259" key="1">
    <source>
        <dbReference type="Pfam" id="PF06985"/>
    </source>
</evidence>
<organism evidence="3 4">
    <name type="scientific">Cercophora newfieldiana</name>
    <dbReference type="NCBI Taxonomy" id="92897"/>
    <lineage>
        <taxon>Eukaryota</taxon>
        <taxon>Fungi</taxon>
        <taxon>Dikarya</taxon>
        <taxon>Ascomycota</taxon>
        <taxon>Pezizomycotina</taxon>
        <taxon>Sordariomycetes</taxon>
        <taxon>Sordariomycetidae</taxon>
        <taxon>Sordariales</taxon>
        <taxon>Lasiosphaeriaceae</taxon>
        <taxon>Cercophora</taxon>
    </lineage>
</organism>
<accession>A0AA39XST0</accession>
<evidence type="ECO:0000313" key="4">
    <source>
        <dbReference type="Proteomes" id="UP001174936"/>
    </source>
</evidence>
<name>A0AA39XST0_9PEZI</name>
<feature type="non-terminal residue" evidence="3">
    <location>
        <position position="252"/>
    </location>
</feature>
<dbReference type="AlphaFoldDB" id="A0AA39XST0"/>
<dbReference type="InterPro" id="IPR010730">
    <property type="entry name" value="HET"/>
</dbReference>
<feature type="domain" description="Heterokaryon incompatibility" evidence="1">
    <location>
        <begin position="22"/>
        <end position="112"/>
    </location>
</feature>
<reference evidence="3" key="1">
    <citation type="submission" date="2023-06" db="EMBL/GenBank/DDBJ databases">
        <title>Genome-scale phylogeny and comparative genomics of the fungal order Sordariales.</title>
        <authorList>
            <consortium name="Lawrence Berkeley National Laboratory"/>
            <person name="Hensen N."/>
            <person name="Bonometti L."/>
            <person name="Westerberg I."/>
            <person name="Brannstrom I.O."/>
            <person name="Guillou S."/>
            <person name="Cros-Aarteil S."/>
            <person name="Calhoun S."/>
            <person name="Haridas S."/>
            <person name="Kuo A."/>
            <person name="Mondo S."/>
            <person name="Pangilinan J."/>
            <person name="Riley R."/>
            <person name="Labutti K."/>
            <person name="Andreopoulos B."/>
            <person name="Lipzen A."/>
            <person name="Chen C."/>
            <person name="Yanf M."/>
            <person name="Daum C."/>
            <person name="Ng V."/>
            <person name="Clum A."/>
            <person name="Steindorff A."/>
            <person name="Ohm R."/>
            <person name="Martin F."/>
            <person name="Silar P."/>
            <person name="Natvig D."/>
            <person name="Lalanne C."/>
            <person name="Gautier V."/>
            <person name="Ament-Velasquez S.L."/>
            <person name="Kruys A."/>
            <person name="Hutchinson M.I."/>
            <person name="Powell A.J."/>
            <person name="Barry K."/>
            <person name="Miller A.N."/>
            <person name="Grigoriev I.V."/>
            <person name="Debuchy R."/>
            <person name="Gladieux P."/>
            <person name="Thoren M.H."/>
            <person name="Johannesson H."/>
        </authorList>
    </citation>
    <scope>NUCLEOTIDE SEQUENCE</scope>
    <source>
        <strain evidence="3">SMH2532-1</strain>
    </source>
</reference>
<proteinExistence type="predicted"/>
<dbReference type="InterPro" id="IPR058525">
    <property type="entry name" value="DUF8212"/>
</dbReference>
<sequence>MRLLNVDSRRLHTFYDDAIPRYAILSHTWDQNEPEVTFDDLKRPDHAMMARYDKIEHTCRLAEERRLEWVWIDTCCIDKSSSAELSEAINSMFRYYEKSAVCFVHLEDVEKQDAVADPDAAFKWPKGRWFSRGWTLQELIAPDSLEFYDKAWKLVGDRSSLSEHIHHRTGIPTEYLRKNRIDFRQARIGERMSWAADRETTRKEDIAYSLFGLFDVNMPLLYGEGERAFRRLQEEIIKTSTDDSIFAWSSNE</sequence>
<protein>
    <submittedName>
        <fullName evidence="3">Heterokaryon incompatibility protein-domain-containing protein</fullName>
    </submittedName>
</protein>
<dbReference type="EMBL" id="JAULSV010000007">
    <property type="protein sequence ID" value="KAK0639474.1"/>
    <property type="molecule type" value="Genomic_DNA"/>
</dbReference>
<dbReference type="PANTHER" id="PTHR10622">
    <property type="entry name" value="HET DOMAIN-CONTAINING PROTEIN"/>
    <property type="match status" value="1"/>
</dbReference>
<dbReference type="Pfam" id="PF06985">
    <property type="entry name" value="HET"/>
    <property type="match status" value="1"/>
</dbReference>
<evidence type="ECO:0000313" key="3">
    <source>
        <dbReference type="EMBL" id="KAK0639474.1"/>
    </source>
</evidence>
<dbReference type="PANTHER" id="PTHR10622:SF10">
    <property type="entry name" value="HET DOMAIN-CONTAINING PROTEIN"/>
    <property type="match status" value="1"/>
</dbReference>
<gene>
    <name evidence="3" type="ORF">B0T16DRAFT_310915</name>
</gene>
<feature type="domain" description="DUF8212" evidence="2">
    <location>
        <begin position="227"/>
        <end position="250"/>
    </location>
</feature>
<dbReference type="Proteomes" id="UP001174936">
    <property type="component" value="Unassembled WGS sequence"/>
</dbReference>
<comment type="caution">
    <text evidence="3">The sequence shown here is derived from an EMBL/GenBank/DDBJ whole genome shotgun (WGS) entry which is preliminary data.</text>
</comment>